<dbReference type="GO" id="GO:0005739">
    <property type="term" value="C:mitochondrion"/>
    <property type="evidence" value="ECO:0007669"/>
    <property type="project" value="UniProtKB-SubCell"/>
</dbReference>
<dbReference type="Pfam" id="PF07992">
    <property type="entry name" value="Pyr_redox_2"/>
    <property type="match status" value="1"/>
</dbReference>
<dbReference type="GO" id="GO:0070221">
    <property type="term" value="P:sulfide oxidation, using sulfide:quinone oxidoreductase"/>
    <property type="evidence" value="ECO:0007669"/>
    <property type="project" value="TreeGrafter"/>
</dbReference>
<dbReference type="InterPro" id="IPR023753">
    <property type="entry name" value="FAD/NAD-binding_dom"/>
</dbReference>
<evidence type="ECO:0000256" key="9">
    <source>
        <dbReference type="ARBA" id="ARBA00060891"/>
    </source>
</evidence>
<evidence type="ECO:0000256" key="3">
    <source>
        <dbReference type="ARBA" id="ARBA00022630"/>
    </source>
</evidence>
<sequence length="445" mass="49173">MFKKFLKNTSLASRVSFSSIASNSYSGPKAFKVLCVGAGSGGISAASFFADKLQDKQVGIIEPSQMHYQQPMWTLVGGGMKSFNETRARMADVIPKKATWIQNSVASIEPQNNFVVLSDGSVIKYEHLILAPGIQLDFQAIEGLSESLGKDGVCTVYSDKYVEKTWEFIKNFKKGGKAIFTMPSTPIKCPGAPQKIAYLAENWFRDLKTRETSTLSYYTGIGKIFGIDKYADSMWEVSKSRNIDVNLLHDLVSVDPISKVATFKILGSGPDAGKHVKKEYDFLHVTPKMKPVDFLKNSSVVNAAGFVDVNNGTLQHNKYDNVYAIGDCNSAPTSKTAAAACVQAYVVKNNLFNKITNNTNFSPLSYNGYTSCPLITGKDSVVLAEFSGYSGKPIETFFYNQARESKFSYWMTADVLPQVYWNMLTAGKWNGPLKIRKFLNPLNIN</sequence>
<evidence type="ECO:0000256" key="2">
    <source>
        <dbReference type="ARBA" id="ARBA00004173"/>
    </source>
</evidence>
<comment type="caution">
    <text evidence="12">The sequence shown here is derived from an EMBL/GenBank/DDBJ whole genome shotgun (WGS) entry which is preliminary data.</text>
</comment>
<dbReference type="Gene3D" id="3.50.50.60">
    <property type="entry name" value="FAD/NAD(P)-binding domain"/>
    <property type="match status" value="2"/>
</dbReference>
<keyword evidence="3" id="KW-0285">Flavoprotein</keyword>
<feature type="domain" description="FAD/NAD(P)-binding" evidence="11">
    <location>
        <begin position="31"/>
        <end position="148"/>
    </location>
</feature>
<comment type="subcellular location">
    <subcellularLocation>
        <location evidence="2">Mitochondrion</location>
    </subcellularLocation>
</comment>
<dbReference type="GO" id="GO:0070224">
    <property type="term" value="F:sulfide:quinone oxidoreductase activity"/>
    <property type="evidence" value="ECO:0007669"/>
    <property type="project" value="TreeGrafter"/>
</dbReference>
<organism evidence="12 13">
    <name type="scientific">Smittium simulii</name>
    <dbReference type="NCBI Taxonomy" id="133385"/>
    <lineage>
        <taxon>Eukaryota</taxon>
        <taxon>Fungi</taxon>
        <taxon>Fungi incertae sedis</taxon>
        <taxon>Zoopagomycota</taxon>
        <taxon>Kickxellomycotina</taxon>
        <taxon>Harpellomycetes</taxon>
        <taxon>Harpellales</taxon>
        <taxon>Legeriomycetaceae</taxon>
        <taxon>Smittium</taxon>
    </lineage>
</organism>
<gene>
    <name evidence="12" type="ORF">BB561_006317</name>
</gene>
<evidence type="ECO:0000256" key="8">
    <source>
        <dbReference type="ARBA" id="ARBA00023128"/>
    </source>
</evidence>
<name>A0A2T9Y554_9FUNG</name>
<evidence type="ECO:0000256" key="10">
    <source>
        <dbReference type="ARBA" id="ARBA00070160"/>
    </source>
</evidence>
<dbReference type="PANTHER" id="PTHR10632">
    <property type="entry name" value="SULFIDE:QUINONE OXIDOREDUCTASE"/>
    <property type="match status" value="1"/>
</dbReference>
<dbReference type="SUPFAM" id="SSF51905">
    <property type="entry name" value="FAD/NAD(P)-binding domain"/>
    <property type="match status" value="2"/>
</dbReference>
<keyword evidence="6" id="KW-0809">Transit peptide</keyword>
<evidence type="ECO:0000313" key="12">
    <source>
        <dbReference type="EMBL" id="PVU87465.1"/>
    </source>
</evidence>
<dbReference type="InterPro" id="IPR015904">
    <property type="entry name" value="Sulphide_quinone_reductase"/>
</dbReference>
<keyword evidence="4" id="KW-0874">Quinone</keyword>
<evidence type="ECO:0000256" key="4">
    <source>
        <dbReference type="ARBA" id="ARBA00022719"/>
    </source>
</evidence>
<dbReference type="GO" id="GO:0071949">
    <property type="term" value="F:FAD binding"/>
    <property type="evidence" value="ECO:0007669"/>
    <property type="project" value="TreeGrafter"/>
</dbReference>
<keyword evidence="13" id="KW-1185">Reference proteome</keyword>
<keyword evidence="7" id="KW-0560">Oxidoreductase</keyword>
<dbReference type="InterPro" id="IPR036188">
    <property type="entry name" value="FAD/NAD-bd_sf"/>
</dbReference>
<evidence type="ECO:0000256" key="5">
    <source>
        <dbReference type="ARBA" id="ARBA00022827"/>
    </source>
</evidence>
<accession>A0A2T9Y554</accession>
<dbReference type="FunFam" id="3.50.50.60:FF:000034">
    <property type="entry name" value="sulfide:quinone oxidoreductase, mitochondrial"/>
    <property type="match status" value="1"/>
</dbReference>
<keyword evidence="5" id="KW-0274">FAD</keyword>
<evidence type="ECO:0000256" key="6">
    <source>
        <dbReference type="ARBA" id="ARBA00022946"/>
    </source>
</evidence>
<evidence type="ECO:0000259" key="11">
    <source>
        <dbReference type="Pfam" id="PF07992"/>
    </source>
</evidence>
<comment type="similarity">
    <text evidence="9">Belongs to the SQRD family.</text>
</comment>
<protein>
    <recommendedName>
        <fullName evidence="10">Sulfide:quinone oxidoreductase, mitochondrial</fullName>
    </recommendedName>
</protein>
<evidence type="ECO:0000313" key="13">
    <source>
        <dbReference type="Proteomes" id="UP000245383"/>
    </source>
</evidence>
<dbReference type="OrthoDB" id="5376590at2759"/>
<dbReference type="PANTHER" id="PTHR10632:SF2">
    <property type="entry name" value="SULFIDE:QUINONE OXIDOREDUCTASE, MITOCHONDRIAL"/>
    <property type="match status" value="1"/>
</dbReference>
<dbReference type="STRING" id="133385.A0A2T9Y554"/>
<dbReference type="EMBL" id="MBFR01000489">
    <property type="protein sequence ID" value="PVU87465.1"/>
    <property type="molecule type" value="Genomic_DNA"/>
</dbReference>
<evidence type="ECO:0000256" key="7">
    <source>
        <dbReference type="ARBA" id="ARBA00023002"/>
    </source>
</evidence>
<dbReference type="Proteomes" id="UP000245383">
    <property type="component" value="Unassembled WGS sequence"/>
</dbReference>
<comment type="cofactor">
    <cofactor evidence="1">
        <name>FAD</name>
        <dbReference type="ChEBI" id="CHEBI:57692"/>
    </cofactor>
</comment>
<proteinExistence type="inferred from homology"/>
<reference evidence="12 13" key="1">
    <citation type="journal article" date="2018" name="MBio">
        <title>Comparative Genomics Reveals the Core Gene Toolbox for the Fungus-Insect Symbiosis.</title>
        <authorList>
            <person name="Wang Y."/>
            <person name="Stata M."/>
            <person name="Wang W."/>
            <person name="Stajich J.E."/>
            <person name="White M.M."/>
            <person name="Moncalvo J.M."/>
        </authorList>
    </citation>
    <scope>NUCLEOTIDE SEQUENCE [LARGE SCALE GENOMIC DNA]</scope>
    <source>
        <strain evidence="12 13">SWE-8-4</strain>
    </source>
</reference>
<dbReference type="AlphaFoldDB" id="A0A2T9Y554"/>
<dbReference type="GO" id="GO:0048038">
    <property type="term" value="F:quinone binding"/>
    <property type="evidence" value="ECO:0007669"/>
    <property type="project" value="UniProtKB-KW"/>
</dbReference>
<evidence type="ECO:0000256" key="1">
    <source>
        <dbReference type="ARBA" id="ARBA00001974"/>
    </source>
</evidence>
<keyword evidence="8" id="KW-0496">Mitochondrion</keyword>